<evidence type="ECO:0000256" key="8">
    <source>
        <dbReference type="SAM" id="Phobius"/>
    </source>
</evidence>
<sequence>MRILRENLWLPLVLFLAMLVDGQIATALANLLPLNWHLVSHLLLILMLFTSIELADLTNFSVFVIIGFLYDAYYFHVIGIATMIMPLLTLLVLKLNTIMMSNRWTRLLAVLVLVFLFELSSFLLASFLQLVNMDLGLFIVYSLAPSMLFNGGLLLFLQPLLEKIYL</sequence>
<feature type="transmembrane region" description="Helical" evidence="8">
    <location>
        <begin position="44"/>
        <end position="67"/>
    </location>
</feature>
<evidence type="ECO:0000256" key="2">
    <source>
        <dbReference type="ARBA" id="ARBA00007776"/>
    </source>
</evidence>
<comment type="caution">
    <text evidence="9">The sequence shown here is derived from an EMBL/GenBank/DDBJ whole genome shotgun (WGS) entry which is preliminary data.</text>
</comment>
<comment type="similarity">
    <text evidence="2">Belongs to the MreD family.</text>
</comment>
<proteinExistence type="inferred from homology"/>
<evidence type="ECO:0000313" key="9">
    <source>
        <dbReference type="EMBL" id="MBP2624265.1"/>
    </source>
</evidence>
<dbReference type="InterPro" id="IPR007227">
    <property type="entry name" value="Cell_shape_determining_MreD"/>
</dbReference>
<protein>
    <submittedName>
        <fullName evidence="9">Rod shape-determining protein MreD</fullName>
    </submittedName>
</protein>
<organism evidence="9 10">
    <name type="scientific">Streptococcus oricebi</name>
    <dbReference type="NCBI Taxonomy" id="1547447"/>
    <lineage>
        <taxon>Bacteria</taxon>
        <taxon>Bacillati</taxon>
        <taxon>Bacillota</taxon>
        <taxon>Bacilli</taxon>
        <taxon>Lactobacillales</taxon>
        <taxon>Streptococcaceae</taxon>
        <taxon>Streptococcus</taxon>
    </lineage>
</organism>
<dbReference type="Proteomes" id="UP001519296">
    <property type="component" value="Unassembled WGS sequence"/>
</dbReference>
<feature type="transmembrane region" description="Helical" evidence="8">
    <location>
        <begin position="12"/>
        <end position="32"/>
    </location>
</feature>
<keyword evidence="10" id="KW-1185">Reference proteome</keyword>
<accession>A0ABS5B624</accession>
<gene>
    <name evidence="9" type="primary">mreD</name>
    <name evidence="9" type="ORF">C4K46_10065</name>
</gene>
<dbReference type="NCBIfam" id="TIGR03426">
    <property type="entry name" value="shape_MreD"/>
    <property type="match status" value="1"/>
</dbReference>
<name>A0ABS5B624_9STRE</name>
<evidence type="ECO:0000313" key="10">
    <source>
        <dbReference type="Proteomes" id="UP001519296"/>
    </source>
</evidence>
<feature type="transmembrane region" description="Helical" evidence="8">
    <location>
        <begin position="73"/>
        <end position="95"/>
    </location>
</feature>
<dbReference type="Pfam" id="PF04093">
    <property type="entry name" value="MreD"/>
    <property type="match status" value="1"/>
</dbReference>
<keyword evidence="3" id="KW-1003">Cell membrane</keyword>
<keyword evidence="7 8" id="KW-0472">Membrane</keyword>
<feature type="transmembrane region" description="Helical" evidence="8">
    <location>
        <begin position="107"/>
        <end position="129"/>
    </location>
</feature>
<evidence type="ECO:0000256" key="6">
    <source>
        <dbReference type="ARBA" id="ARBA00022989"/>
    </source>
</evidence>
<dbReference type="EMBL" id="PRDG01000007">
    <property type="protein sequence ID" value="MBP2624265.1"/>
    <property type="molecule type" value="Genomic_DNA"/>
</dbReference>
<feature type="transmembrane region" description="Helical" evidence="8">
    <location>
        <begin position="135"/>
        <end position="157"/>
    </location>
</feature>
<evidence type="ECO:0000256" key="5">
    <source>
        <dbReference type="ARBA" id="ARBA00022960"/>
    </source>
</evidence>
<evidence type="ECO:0000256" key="1">
    <source>
        <dbReference type="ARBA" id="ARBA00004651"/>
    </source>
</evidence>
<keyword evidence="4 8" id="KW-0812">Transmembrane</keyword>
<keyword evidence="6 8" id="KW-1133">Transmembrane helix</keyword>
<evidence type="ECO:0000256" key="4">
    <source>
        <dbReference type="ARBA" id="ARBA00022692"/>
    </source>
</evidence>
<reference evidence="9 10" key="1">
    <citation type="submission" date="2018-02" db="EMBL/GenBank/DDBJ databases">
        <title>Draft genome sequence of Streptococcus oricebi CCUG 70868T type strain.</title>
        <authorList>
            <person name="Mendez V."/>
            <person name="Salva-Serra F."/>
            <person name="Jaen-Luchoro D."/>
            <person name="Gonzales-Siles L."/>
            <person name="Karlsson R."/>
            <person name="Engstrom-Jakobsson H."/>
            <person name="Busquets A."/>
            <person name="Gomila M."/>
            <person name="Pineiro-Iglesias B."/>
            <person name="Bennasar-Figueras A."/>
            <person name="Seeger M."/>
            <person name="Moore E."/>
        </authorList>
    </citation>
    <scope>NUCLEOTIDE SEQUENCE [LARGE SCALE GENOMIC DNA]</scope>
    <source>
        <strain evidence="9 10">CCUG 70868</strain>
    </source>
</reference>
<evidence type="ECO:0000256" key="7">
    <source>
        <dbReference type="ARBA" id="ARBA00023136"/>
    </source>
</evidence>
<dbReference type="RefSeq" id="WP_209629093.1">
    <property type="nucleotide sequence ID" value="NZ_PRDG01000007.1"/>
</dbReference>
<evidence type="ECO:0000256" key="3">
    <source>
        <dbReference type="ARBA" id="ARBA00022475"/>
    </source>
</evidence>
<comment type="subcellular location">
    <subcellularLocation>
        <location evidence="1">Cell membrane</location>
        <topology evidence="1">Multi-pass membrane protein</topology>
    </subcellularLocation>
</comment>
<keyword evidence="5" id="KW-0133">Cell shape</keyword>